<evidence type="ECO:0000313" key="1">
    <source>
        <dbReference type="EMBL" id="ATZ23308.1"/>
    </source>
</evidence>
<evidence type="ECO:0000313" key="2">
    <source>
        <dbReference type="Proteomes" id="UP000231791"/>
    </source>
</evidence>
<dbReference type="Proteomes" id="UP000231791">
    <property type="component" value="Chromosome"/>
</dbReference>
<accession>A0A2K8PA11</accession>
<keyword evidence="2" id="KW-1185">Reference proteome</keyword>
<organism evidence="1 2">
    <name type="scientific">Streptomyces lavendulae subsp. lavendulae</name>
    <dbReference type="NCBI Taxonomy" id="58340"/>
    <lineage>
        <taxon>Bacteria</taxon>
        <taxon>Bacillati</taxon>
        <taxon>Actinomycetota</taxon>
        <taxon>Actinomycetes</taxon>
        <taxon>Kitasatosporales</taxon>
        <taxon>Streptomycetaceae</taxon>
        <taxon>Streptomyces</taxon>
    </lineage>
</organism>
<dbReference type="EMBL" id="CP024985">
    <property type="protein sequence ID" value="ATZ23308.1"/>
    <property type="molecule type" value="Genomic_DNA"/>
</dbReference>
<sequence>MPTAAEHARGGTYRHHLLAGPDVAFGIDNTDDVTAV</sequence>
<dbReference type="AlphaFoldDB" id="A0A2K8PA11"/>
<proteinExistence type="predicted"/>
<dbReference type="KEGG" id="slx:SLAV_07015"/>
<protein>
    <submittedName>
        <fullName evidence="1">Uncharacterized protein</fullName>
    </submittedName>
</protein>
<reference evidence="1 2" key="1">
    <citation type="submission" date="2017-11" db="EMBL/GenBank/DDBJ databases">
        <title>Complete genome sequence of Streptomyces lavendulae subsp. lavendulae CCM 3239 (formerly 'Streptomyces aureofaciens CCM 3239'), the producer of the angucycline-type antibiotic auricin.</title>
        <authorList>
            <person name="Busche T."/>
            <person name="Novakova R."/>
            <person name="Al'Dilaimi A."/>
            <person name="Homerova D."/>
            <person name="Feckova L."/>
            <person name="Rezuchova B."/>
            <person name="Mingyar E."/>
            <person name="Csolleiova D."/>
            <person name="Bekeova C."/>
            <person name="Winkler A."/>
            <person name="Sevcikova B."/>
            <person name="Kalinowski J."/>
            <person name="Kormanec J."/>
            <person name="Ruckert C."/>
        </authorList>
    </citation>
    <scope>NUCLEOTIDE SEQUENCE [LARGE SCALE GENOMIC DNA]</scope>
    <source>
        <strain evidence="1 2">CCM 3239</strain>
    </source>
</reference>
<gene>
    <name evidence="1" type="ORF">SLAV_07015</name>
</gene>
<name>A0A2K8PA11_STRLA</name>